<protein>
    <submittedName>
        <fullName evidence="1">Uncharacterized protein</fullName>
    </submittedName>
</protein>
<organism evidence="1 2">
    <name type="scientific">Peronospora matthiolae</name>
    <dbReference type="NCBI Taxonomy" id="2874970"/>
    <lineage>
        <taxon>Eukaryota</taxon>
        <taxon>Sar</taxon>
        <taxon>Stramenopiles</taxon>
        <taxon>Oomycota</taxon>
        <taxon>Peronosporomycetes</taxon>
        <taxon>Peronosporales</taxon>
        <taxon>Peronosporaceae</taxon>
        <taxon>Peronospora</taxon>
    </lineage>
</organism>
<accession>A0AAV1UNX9</accession>
<dbReference type="EMBL" id="CAKLBY020000221">
    <property type="protein sequence ID" value="CAK7935317.1"/>
    <property type="molecule type" value="Genomic_DNA"/>
</dbReference>
<gene>
    <name evidence="1" type="ORF">PM001_LOCUS20467</name>
</gene>
<sequence>MAKRVLISLVRKHKTVSLPVILEPPRQWARAPAAVGNPLFTRLIQPDFGRDTHCAEALCWEGAGHSGRQRRGAANRLATRALIAAAATRCQGSSSSFWSLWVRPEHVPGGGDLPLLPCGERWVTTLVELSCKTVHALAHRLTSERARMFPLGF</sequence>
<comment type="caution">
    <text evidence="1">The sequence shown here is derived from an EMBL/GenBank/DDBJ whole genome shotgun (WGS) entry which is preliminary data.</text>
</comment>
<proteinExistence type="predicted"/>
<name>A0AAV1UNX9_9STRA</name>
<evidence type="ECO:0000313" key="2">
    <source>
        <dbReference type="Proteomes" id="UP001162060"/>
    </source>
</evidence>
<reference evidence="1" key="1">
    <citation type="submission" date="2024-01" db="EMBL/GenBank/DDBJ databases">
        <authorList>
            <person name="Webb A."/>
        </authorList>
    </citation>
    <scope>NUCLEOTIDE SEQUENCE</scope>
    <source>
        <strain evidence="1">Pm1</strain>
    </source>
</reference>
<dbReference type="AlphaFoldDB" id="A0AAV1UNX9"/>
<evidence type="ECO:0000313" key="1">
    <source>
        <dbReference type="EMBL" id="CAK7935317.1"/>
    </source>
</evidence>
<dbReference type="Proteomes" id="UP001162060">
    <property type="component" value="Unassembled WGS sequence"/>
</dbReference>